<organism evidence="2">
    <name type="scientific">marine sediment metagenome</name>
    <dbReference type="NCBI Taxonomy" id="412755"/>
    <lineage>
        <taxon>unclassified sequences</taxon>
        <taxon>metagenomes</taxon>
        <taxon>ecological metagenomes</taxon>
    </lineage>
</organism>
<reference evidence="2" key="1">
    <citation type="journal article" date="2015" name="Nature">
        <title>Complex archaea that bridge the gap between prokaryotes and eukaryotes.</title>
        <authorList>
            <person name="Spang A."/>
            <person name="Saw J.H."/>
            <person name="Jorgensen S.L."/>
            <person name="Zaremba-Niedzwiedzka K."/>
            <person name="Martijn J."/>
            <person name="Lind A.E."/>
            <person name="van Eijk R."/>
            <person name="Schleper C."/>
            <person name="Guy L."/>
            <person name="Ettema T.J."/>
        </authorList>
    </citation>
    <scope>NUCLEOTIDE SEQUENCE</scope>
</reference>
<comment type="caution">
    <text evidence="2">The sequence shown here is derived from an EMBL/GenBank/DDBJ whole genome shotgun (WGS) entry which is preliminary data.</text>
</comment>
<sequence>MARIKYPEPGTPVAVYWEDIQEDVVGDPDAAETAERITIGIYMGRRKKNGRLFLTTTTTVEGWEARKYGEQSGWAAYPVGAVVKLVPLSEAPQLLAPKAPQREEKPAPEPRVVGAPLQSPLDKGDS</sequence>
<dbReference type="EMBL" id="LAZR01044969">
    <property type="protein sequence ID" value="KKL01353.1"/>
    <property type="molecule type" value="Genomic_DNA"/>
</dbReference>
<evidence type="ECO:0000256" key="1">
    <source>
        <dbReference type="SAM" id="MobiDB-lite"/>
    </source>
</evidence>
<proteinExistence type="predicted"/>
<dbReference type="AlphaFoldDB" id="A0A0F9A1I1"/>
<gene>
    <name evidence="2" type="ORF">LCGC14_2627060</name>
</gene>
<name>A0A0F9A1I1_9ZZZZ</name>
<protein>
    <submittedName>
        <fullName evidence="2">Uncharacterized protein</fullName>
    </submittedName>
</protein>
<accession>A0A0F9A1I1</accession>
<evidence type="ECO:0000313" key="2">
    <source>
        <dbReference type="EMBL" id="KKL01353.1"/>
    </source>
</evidence>
<feature type="region of interest" description="Disordered" evidence="1">
    <location>
        <begin position="96"/>
        <end position="126"/>
    </location>
</feature>